<accession>A0A5N5FVU4</accession>
<reference evidence="14 15" key="3">
    <citation type="submission" date="2019-11" db="EMBL/GenBank/DDBJ databases">
        <title>A de novo genome assembly of a pear dwarfing rootstock.</title>
        <authorList>
            <person name="Wang F."/>
            <person name="Wang J."/>
            <person name="Li S."/>
            <person name="Zhang Y."/>
            <person name="Fang M."/>
            <person name="Ma L."/>
            <person name="Zhao Y."/>
            <person name="Jiang S."/>
        </authorList>
    </citation>
    <scope>NUCLEOTIDE SEQUENCE [LARGE SCALE GENOMIC DNA]</scope>
    <source>
        <strain evidence="14">S2</strain>
        <tissue evidence="14">Leaf</tissue>
    </source>
</reference>
<dbReference type="PANTHER" id="PTHR48017">
    <property type="entry name" value="OS05G0424000 PROTEIN-RELATED"/>
    <property type="match status" value="1"/>
</dbReference>
<reference evidence="14 15" key="1">
    <citation type="submission" date="2019-09" db="EMBL/GenBank/DDBJ databases">
        <authorList>
            <person name="Ou C."/>
        </authorList>
    </citation>
    <scope>NUCLEOTIDE SEQUENCE [LARGE SCALE GENOMIC DNA]</scope>
    <source>
        <strain evidence="14">S2</strain>
        <tissue evidence="14">Leaf</tissue>
    </source>
</reference>
<dbReference type="GO" id="GO:0012505">
    <property type="term" value="C:endomembrane system"/>
    <property type="evidence" value="ECO:0007669"/>
    <property type="project" value="UniProtKB-SubCell"/>
</dbReference>
<keyword evidence="9" id="KW-0927">Auxin signaling pathway</keyword>
<keyword evidence="5" id="KW-0769">Symport</keyword>
<dbReference type="GO" id="GO:0009734">
    <property type="term" value="P:auxin-activated signaling pathway"/>
    <property type="evidence" value="ECO:0007669"/>
    <property type="project" value="UniProtKB-KW"/>
</dbReference>
<dbReference type="InterPro" id="IPR013057">
    <property type="entry name" value="AA_transpt_TM"/>
</dbReference>
<feature type="transmembrane region" description="Helical" evidence="12">
    <location>
        <begin position="311"/>
        <end position="330"/>
    </location>
</feature>
<protein>
    <submittedName>
        <fullName evidence="14">Amino acid permease 7</fullName>
    </submittedName>
</protein>
<evidence type="ECO:0000256" key="7">
    <source>
        <dbReference type="ARBA" id="ARBA00022989"/>
    </source>
</evidence>
<name>A0A5N5FVU4_9ROSA</name>
<organism evidence="14 15">
    <name type="scientific">Pyrus ussuriensis x Pyrus communis</name>
    <dbReference type="NCBI Taxonomy" id="2448454"/>
    <lineage>
        <taxon>Eukaryota</taxon>
        <taxon>Viridiplantae</taxon>
        <taxon>Streptophyta</taxon>
        <taxon>Embryophyta</taxon>
        <taxon>Tracheophyta</taxon>
        <taxon>Spermatophyta</taxon>
        <taxon>Magnoliopsida</taxon>
        <taxon>eudicotyledons</taxon>
        <taxon>Gunneridae</taxon>
        <taxon>Pentapetalae</taxon>
        <taxon>rosids</taxon>
        <taxon>fabids</taxon>
        <taxon>Rosales</taxon>
        <taxon>Rosaceae</taxon>
        <taxon>Amygdaloideae</taxon>
        <taxon>Maleae</taxon>
        <taxon>Pyrus</taxon>
    </lineage>
</organism>
<feature type="transmembrane region" description="Helical" evidence="12">
    <location>
        <begin position="399"/>
        <end position="419"/>
    </location>
</feature>
<dbReference type="Pfam" id="PF01490">
    <property type="entry name" value="Aa_trans"/>
    <property type="match status" value="1"/>
</dbReference>
<evidence type="ECO:0000256" key="10">
    <source>
        <dbReference type="ARBA" id="ARBA00045588"/>
    </source>
</evidence>
<reference evidence="15" key="2">
    <citation type="submission" date="2019-10" db="EMBL/GenBank/DDBJ databases">
        <title>A de novo genome assembly of a pear dwarfing rootstock.</title>
        <authorList>
            <person name="Wang F."/>
            <person name="Wang J."/>
            <person name="Li S."/>
            <person name="Zhang Y."/>
            <person name="Fang M."/>
            <person name="Ma L."/>
            <person name="Zhao Y."/>
            <person name="Jiang S."/>
        </authorList>
    </citation>
    <scope>NUCLEOTIDE SEQUENCE [LARGE SCALE GENOMIC DNA]</scope>
</reference>
<keyword evidence="3" id="KW-0813">Transport</keyword>
<dbReference type="GO" id="GO:0015293">
    <property type="term" value="F:symporter activity"/>
    <property type="evidence" value="ECO:0007669"/>
    <property type="project" value="UniProtKB-KW"/>
</dbReference>
<evidence type="ECO:0000256" key="6">
    <source>
        <dbReference type="ARBA" id="ARBA00022970"/>
    </source>
</evidence>
<dbReference type="AlphaFoldDB" id="A0A5N5FVU4"/>
<evidence type="ECO:0000313" key="14">
    <source>
        <dbReference type="EMBL" id="KAB2607278.1"/>
    </source>
</evidence>
<proteinExistence type="inferred from homology"/>
<feature type="transmembrane region" description="Helical" evidence="12">
    <location>
        <begin position="271"/>
        <end position="291"/>
    </location>
</feature>
<feature type="transmembrane region" description="Helical" evidence="12">
    <location>
        <begin position="159"/>
        <end position="178"/>
    </location>
</feature>
<feature type="transmembrane region" description="Helical" evidence="12">
    <location>
        <begin position="184"/>
        <end position="208"/>
    </location>
</feature>
<comment type="similarity">
    <text evidence="2">Belongs to the amino acid/polyamine transporter 2 family. Amino acid/auxin permease (AAAP) (TC 2.A.18.1) subfamily.</text>
</comment>
<feature type="transmembrane region" description="Helical" evidence="12">
    <location>
        <begin position="431"/>
        <end position="452"/>
    </location>
</feature>
<keyword evidence="8 12" id="KW-0472">Membrane</keyword>
<feature type="transmembrane region" description="Helical" evidence="12">
    <location>
        <begin position="36"/>
        <end position="56"/>
    </location>
</feature>
<evidence type="ECO:0000256" key="9">
    <source>
        <dbReference type="ARBA" id="ARBA00023294"/>
    </source>
</evidence>
<feature type="transmembrane region" description="Helical" evidence="12">
    <location>
        <begin position="373"/>
        <end position="393"/>
    </location>
</feature>
<evidence type="ECO:0000256" key="2">
    <source>
        <dbReference type="ARBA" id="ARBA00005590"/>
    </source>
</evidence>
<keyword evidence="7 12" id="KW-1133">Transmembrane helix</keyword>
<evidence type="ECO:0000256" key="4">
    <source>
        <dbReference type="ARBA" id="ARBA00022692"/>
    </source>
</evidence>
<evidence type="ECO:0000313" key="15">
    <source>
        <dbReference type="Proteomes" id="UP000327157"/>
    </source>
</evidence>
<sequence>MGVGEAAEDQQLPLLRSSSSNERNQPLKRTGTLRTAVAHIITGVIGAGVLSLAWSVAQLGWIGGPLLMLVFASVTILSTNLLSDCYRYPESDSPTRVGSYLEAVKVYLGEKSQTVCAIFVQESLYGTGIAYVITAAGSVKAIQRSNCYHKEGHEASCEYGTSLYMLLFGLVQIVMSQIPDFHNMEWLSVIAAIMSFTYSFIGLGLGFAKVIENGKIQGSLTGVPTSDAADKLWLAFQALGDIAFAYPYSIIVLEIQSPPPENQTMKKASKIAIFVTTFFYLCCGCFGYAAFGDDTPGNLLTGFGFYEPYWLIDFANACIVLHLVGGYQIFSQPVFAVAERWSRKKYPSSGFVNNFYSIKVPLLPRFQVNPFRLCFRTVYVVSTTAIAMIFPYFNQVLGVLGALNFWPLAIYFPVEMYFVQKKIGAWTKTWVVLRTFSLACFLVTVVGVIGSVEGLISAKLS</sequence>
<evidence type="ECO:0000256" key="12">
    <source>
        <dbReference type="SAM" id="Phobius"/>
    </source>
</evidence>
<feature type="domain" description="Amino acid transporter transmembrane" evidence="13">
    <location>
        <begin position="30"/>
        <end position="456"/>
    </location>
</feature>
<dbReference type="Proteomes" id="UP000327157">
    <property type="component" value="Chromosome 11"/>
</dbReference>
<feature type="transmembrane region" description="Helical" evidence="12">
    <location>
        <begin position="62"/>
        <end position="82"/>
    </location>
</feature>
<comment type="subcellular location">
    <subcellularLocation>
        <location evidence="1">Endomembrane system</location>
        <topology evidence="1">Multi-pass membrane protein</topology>
    </subcellularLocation>
</comment>
<keyword evidence="15" id="KW-1185">Reference proteome</keyword>
<dbReference type="EMBL" id="SMOL01000559">
    <property type="protein sequence ID" value="KAB2607278.1"/>
    <property type="molecule type" value="Genomic_DNA"/>
</dbReference>
<evidence type="ECO:0000256" key="11">
    <source>
        <dbReference type="SAM" id="MobiDB-lite"/>
    </source>
</evidence>
<evidence type="ECO:0000256" key="3">
    <source>
        <dbReference type="ARBA" id="ARBA00022448"/>
    </source>
</evidence>
<dbReference type="GO" id="GO:0006865">
    <property type="term" value="P:amino acid transport"/>
    <property type="evidence" value="ECO:0007669"/>
    <property type="project" value="UniProtKB-KW"/>
</dbReference>
<comment type="function">
    <text evidence="10">Carrier protein involved in proton-driven auxin influx. Mediates the formation of auxin gradient from developing leaves (site of auxin biosynthesis) to tips by contributing to the loading of auxin in vascular tissues and facilitating acropetal (base to tip) auxin transport within inner tissues of the root apex, and basipetal (tip to base) auxin transport within outer tissues of the root apex. May be involved in lateral roots and nodules formation.</text>
</comment>
<evidence type="ECO:0000256" key="5">
    <source>
        <dbReference type="ARBA" id="ARBA00022847"/>
    </source>
</evidence>
<keyword evidence="6" id="KW-0029">Amino-acid transport</keyword>
<keyword evidence="4 12" id="KW-0812">Transmembrane</keyword>
<gene>
    <name evidence="14" type="ORF">D8674_006995</name>
</gene>
<comment type="caution">
    <text evidence="14">The sequence shown here is derived from an EMBL/GenBank/DDBJ whole genome shotgun (WGS) entry which is preliminary data.</text>
</comment>
<feature type="region of interest" description="Disordered" evidence="11">
    <location>
        <begin position="1"/>
        <end position="28"/>
    </location>
</feature>
<evidence type="ECO:0000259" key="13">
    <source>
        <dbReference type="Pfam" id="PF01490"/>
    </source>
</evidence>
<dbReference type="OrthoDB" id="40134at2759"/>
<evidence type="ECO:0000256" key="1">
    <source>
        <dbReference type="ARBA" id="ARBA00004127"/>
    </source>
</evidence>
<evidence type="ECO:0000256" key="8">
    <source>
        <dbReference type="ARBA" id="ARBA00023136"/>
    </source>
</evidence>